<dbReference type="PATRIC" id="fig|69370.6.peg.147"/>
<organism evidence="1 2">
    <name type="scientific">Microbacterium trichothecenolyticum</name>
    <name type="common">Aureobacterium trichothecenolyticum</name>
    <dbReference type="NCBI Taxonomy" id="69370"/>
    <lineage>
        <taxon>Bacteria</taxon>
        <taxon>Bacillati</taxon>
        <taxon>Actinomycetota</taxon>
        <taxon>Actinomycetes</taxon>
        <taxon>Micrococcales</taxon>
        <taxon>Microbacteriaceae</taxon>
        <taxon>Microbacterium</taxon>
    </lineage>
</organism>
<dbReference type="Proteomes" id="UP000034098">
    <property type="component" value="Unassembled WGS sequence"/>
</dbReference>
<sequence>MPNNSARPARVTPFTFLRTEGGQSWLEKAEVKEPPKTPCCARCRRGTKALGAQPCGYAAVRTGCPYMECAHYRGPR</sequence>
<accession>A0A0M2HMB1</accession>
<reference evidence="1 2" key="1">
    <citation type="submission" date="2015-02" db="EMBL/GenBank/DDBJ databases">
        <title>Draft genome sequences of ten Microbacterium spp. with emphasis on heavy metal contaminated environments.</title>
        <authorList>
            <person name="Corretto E."/>
        </authorList>
    </citation>
    <scope>NUCLEOTIDE SEQUENCE [LARGE SCALE GENOMIC DNA]</scope>
    <source>
        <strain evidence="1 2">DSM 8608</strain>
    </source>
</reference>
<protein>
    <submittedName>
        <fullName evidence="1">Uncharacterized protein</fullName>
    </submittedName>
</protein>
<evidence type="ECO:0000313" key="1">
    <source>
        <dbReference type="EMBL" id="KJL45588.1"/>
    </source>
</evidence>
<name>A0A0M2HMB1_MICTR</name>
<proteinExistence type="predicted"/>
<comment type="caution">
    <text evidence="1">The sequence shown here is derived from an EMBL/GenBank/DDBJ whole genome shotgun (WGS) entry which is preliminary data.</text>
</comment>
<keyword evidence="2" id="KW-1185">Reference proteome</keyword>
<dbReference type="EMBL" id="JYJA01000015">
    <property type="protein sequence ID" value="KJL45588.1"/>
    <property type="molecule type" value="Genomic_DNA"/>
</dbReference>
<dbReference type="AlphaFoldDB" id="A0A0M2HMB1"/>
<evidence type="ECO:0000313" key="2">
    <source>
        <dbReference type="Proteomes" id="UP000034098"/>
    </source>
</evidence>
<gene>
    <name evidence="1" type="ORF">RS82_00140</name>
</gene>